<evidence type="ECO:0008006" key="3">
    <source>
        <dbReference type="Google" id="ProtNLM"/>
    </source>
</evidence>
<proteinExistence type="predicted"/>
<name>A0ABQ5C3Z7_9ASTR</name>
<evidence type="ECO:0000313" key="2">
    <source>
        <dbReference type="Proteomes" id="UP001151760"/>
    </source>
</evidence>
<evidence type="ECO:0000313" key="1">
    <source>
        <dbReference type="EMBL" id="GJT21338.1"/>
    </source>
</evidence>
<keyword evidence="2" id="KW-1185">Reference proteome</keyword>
<reference evidence="1" key="1">
    <citation type="journal article" date="2022" name="Int. J. Mol. Sci.">
        <title>Draft Genome of Tanacetum Coccineum: Genomic Comparison of Closely Related Tanacetum-Family Plants.</title>
        <authorList>
            <person name="Yamashiro T."/>
            <person name="Shiraishi A."/>
            <person name="Nakayama K."/>
            <person name="Satake H."/>
        </authorList>
    </citation>
    <scope>NUCLEOTIDE SEQUENCE</scope>
</reference>
<comment type="caution">
    <text evidence="1">The sequence shown here is derived from an EMBL/GenBank/DDBJ whole genome shotgun (WGS) entry which is preliminary data.</text>
</comment>
<dbReference type="Proteomes" id="UP001151760">
    <property type="component" value="Unassembled WGS sequence"/>
</dbReference>
<sequence length="174" mass="20262">MVRYCSRDGAAQESRVYALESCKNVTVVVKMSHENVGYSLRRIPRGGVEQVQFLELLASMEGAALVDMRDRWVWSLEGSGEFFVASVRRLIDEHWLPLNISRRGMNIESILCPICDKAVKSASHIFFACHIAIKVFHKITSWWDVNFMELSSYEERLEWLLNLRHHTKYKKLLE</sequence>
<reference evidence="1" key="2">
    <citation type="submission" date="2022-01" db="EMBL/GenBank/DDBJ databases">
        <authorList>
            <person name="Yamashiro T."/>
            <person name="Shiraishi A."/>
            <person name="Satake H."/>
            <person name="Nakayama K."/>
        </authorList>
    </citation>
    <scope>NUCLEOTIDE SEQUENCE</scope>
</reference>
<organism evidence="1 2">
    <name type="scientific">Tanacetum coccineum</name>
    <dbReference type="NCBI Taxonomy" id="301880"/>
    <lineage>
        <taxon>Eukaryota</taxon>
        <taxon>Viridiplantae</taxon>
        <taxon>Streptophyta</taxon>
        <taxon>Embryophyta</taxon>
        <taxon>Tracheophyta</taxon>
        <taxon>Spermatophyta</taxon>
        <taxon>Magnoliopsida</taxon>
        <taxon>eudicotyledons</taxon>
        <taxon>Gunneridae</taxon>
        <taxon>Pentapetalae</taxon>
        <taxon>asterids</taxon>
        <taxon>campanulids</taxon>
        <taxon>Asterales</taxon>
        <taxon>Asteraceae</taxon>
        <taxon>Asteroideae</taxon>
        <taxon>Anthemideae</taxon>
        <taxon>Anthemidinae</taxon>
        <taxon>Tanacetum</taxon>
    </lineage>
</organism>
<dbReference type="EMBL" id="BQNB010013880">
    <property type="protein sequence ID" value="GJT21338.1"/>
    <property type="molecule type" value="Genomic_DNA"/>
</dbReference>
<accession>A0ABQ5C3Z7</accession>
<protein>
    <recommendedName>
        <fullName evidence="3">Reverse transcriptase zinc-binding domain-containing protein</fullName>
    </recommendedName>
</protein>
<gene>
    <name evidence="1" type="ORF">Tco_0891275</name>
</gene>